<comment type="caution">
    <text evidence="1">The sequence shown here is derived from an EMBL/GenBank/DDBJ whole genome shotgun (WGS) entry which is preliminary data.</text>
</comment>
<dbReference type="EMBL" id="JJML01000018">
    <property type="protein sequence ID" value="KGF72800.1"/>
    <property type="molecule type" value="Genomic_DNA"/>
</dbReference>
<name>A0A098TKE0_9CYAN</name>
<gene>
    <name evidence="1" type="ORF">DO97_04805</name>
</gene>
<protein>
    <submittedName>
        <fullName evidence="1">Uncharacterized protein</fullName>
    </submittedName>
</protein>
<keyword evidence="2" id="KW-1185">Reference proteome</keyword>
<accession>A0A098TKE0</accession>
<dbReference type="Proteomes" id="UP000030170">
    <property type="component" value="Unassembled WGS sequence"/>
</dbReference>
<proteinExistence type="predicted"/>
<evidence type="ECO:0000313" key="1">
    <source>
        <dbReference type="EMBL" id="KGF72800.1"/>
    </source>
</evidence>
<dbReference type="AlphaFoldDB" id="A0A098TKE0"/>
<sequence length="165" mass="18820">MYIFQRFQHARIGGVKISLNTHLRFLRVGLEKTITAILLLLSVVKKYNGICISYEKLTENPELLNNLMPLIGEASESSQFKFNQVVDRSKIRGDINVSKNAAELSRKSTDKRELELTEVISVIRSANGFNKIYEFAGWVDDFTAEGIARADNQILERLSNIVKKW</sequence>
<reference evidence="1 2" key="1">
    <citation type="journal article" date="2014" name="Mol. Ecol.">
        <title>Evolution of Synechococcus.</title>
        <authorList>
            <person name="Dvorak P."/>
            <person name="Casamatta D."/>
            <person name="Hasler P."/>
            <person name="Poulickova A."/>
            <person name="Ondrej V."/>
            <person name="Sanges R."/>
        </authorList>
    </citation>
    <scope>NUCLEOTIDE SEQUENCE [LARGE SCALE GENOMIC DNA]</scope>
    <source>
        <strain evidence="1 2">CAUP A 1101</strain>
    </source>
</reference>
<organism evidence="1 2">
    <name type="scientific">Neosynechococcus sphagnicola sy1</name>
    <dbReference type="NCBI Taxonomy" id="1497020"/>
    <lineage>
        <taxon>Bacteria</taxon>
        <taxon>Bacillati</taxon>
        <taxon>Cyanobacteriota</taxon>
        <taxon>Cyanophyceae</taxon>
        <taxon>Neosynechococcales</taxon>
        <taxon>Neosynechococcaceae</taxon>
        <taxon>Neosynechococcus</taxon>
    </lineage>
</organism>
<evidence type="ECO:0000313" key="2">
    <source>
        <dbReference type="Proteomes" id="UP000030170"/>
    </source>
</evidence>